<dbReference type="InterPro" id="IPR010014">
    <property type="entry name" value="DHP2"/>
</dbReference>
<feature type="transmembrane region" description="Helical" evidence="14">
    <location>
        <begin position="488"/>
        <end position="509"/>
    </location>
</feature>
<keyword evidence="8 14" id="KW-1133">Transmembrane helix</keyword>
<comment type="subunit">
    <text evidence="12">Component of the 2-(3-amino-3-carboxypropyl)histidine synthase complex composed of DPH1, DPH2, DPH3 and a NADH-dependent reductase, predominantly CBR1.</text>
</comment>
<dbReference type="InterPro" id="IPR042263">
    <property type="entry name" value="DPH1/DPH2_1"/>
</dbReference>
<feature type="transmembrane region" description="Helical" evidence="14">
    <location>
        <begin position="286"/>
        <end position="308"/>
    </location>
</feature>
<evidence type="ECO:0000256" key="11">
    <source>
        <dbReference type="ARBA" id="ARBA00023136"/>
    </source>
</evidence>
<evidence type="ECO:0000256" key="6">
    <source>
        <dbReference type="ARBA" id="ARBA00022692"/>
    </source>
</evidence>
<dbReference type="Gene3D" id="3.40.50.11860">
    <property type="entry name" value="Diphthamide synthesis DPH1/DPH2 domain 3"/>
    <property type="match status" value="1"/>
</dbReference>
<keyword evidence="11 14" id="KW-0472">Membrane</keyword>
<feature type="transmembrane region" description="Helical" evidence="14">
    <location>
        <begin position="581"/>
        <end position="600"/>
    </location>
</feature>
<keyword evidence="6 14" id="KW-0812">Transmembrane</keyword>
<feature type="transmembrane region" description="Helical" evidence="14">
    <location>
        <begin position="345"/>
        <end position="370"/>
    </location>
</feature>
<evidence type="ECO:0000256" key="5">
    <source>
        <dbReference type="ARBA" id="ARBA00006434"/>
    </source>
</evidence>
<evidence type="ECO:0000256" key="13">
    <source>
        <dbReference type="ARBA" id="ARBA00054092"/>
    </source>
</evidence>
<feature type="transmembrane region" description="Helical" evidence="14">
    <location>
        <begin position="391"/>
        <end position="414"/>
    </location>
</feature>
<evidence type="ECO:0000313" key="15">
    <source>
        <dbReference type="EMBL" id="KAF6070066.1"/>
    </source>
</evidence>
<feature type="transmembrane region" description="Helical" evidence="14">
    <location>
        <begin position="166"/>
        <end position="185"/>
    </location>
</feature>
<evidence type="ECO:0000256" key="10">
    <source>
        <dbReference type="ARBA" id="ARBA00023014"/>
    </source>
</evidence>
<evidence type="ECO:0000256" key="7">
    <source>
        <dbReference type="ARBA" id="ARBA00022723"/>
    </source>
</evidence>
<evidence type="ECO:0000256" key="9">
    <source>
        <dbReference type="ARBA" id="ARBA00023004"/>
    </source>
</evidence>
<comment type="similarity">
    <text evidence="4">Belongs to the DPH1/DPH2 family. DPH2 subfamily.</text>
</comment>
<feature type="transmembrane region" description="Helical" evidence="14">
    <location>
        <begin position="133"/>
        <end position="160"/>
    </location>
</feature>
<comment type="subcellular location">
    <subcellularLocation>
        <location evidence="2">Membrane</location>
        <topology evidence="2">Multi-pass membrane protein</topology>
    </subcellularLocation>
</comment>
<keyword evidence="9" id="KW-0408">Iron</keyword>
<evidence type="ECO:0000256" key="1">
    <source>
        <dbReference type="ARBA" id="ARBA00001966"/>
    </source>
</evidence>
<comment type="cofactor">
    <cofactor evidence="1">
        <name>[4Fe-4S] cluster</name>
        <dbReference type="ChEBI" id="CHEBI:49883"/>
    </cofactor>
</comment>
<dbReference type="EMBL" id="JABWAD010000028">
    <property type="protein sequence ID" value="KAF6070066.1"/>
    <property type="molecule type" value="Genomic_DNA"/>
</dbReference>
<comment type="pathway">
    <text evidence="3">Protein modification; peptidyl-diphthamide biosynthesis.</text>
</comment>
<dbReference type="Gene3D" id="3.40.50.11840">
    <property type="entry name" value="Diphthamide synthesis DPH1/DPH2 domain 1"/>
    <property type="match status" value="1"/>
</dbReference>
<organism evidence="15 16">
    <name type="scientific">Candida albicans</name>
    <name type="common">Yeast</name>
    <dbReference type="NCBI Taxonomy" id="5476"/>
    <lineage>
        <taxon>Eukaryota</taxon>
        <taxon>Fungi</taxon>
        <taxon>Dikarya</taxon>
        <taxon>Ascomycota</taxon>
        <taxon>Saccharomycotina</taxon>
        <taxon>Pichiomycetes</taxon>
        <taxon>Debaryomycetaceae</taxon>
        <taxon>Candida/Lodderomyces clade</taxon>
        <taxon>Candida</taxon>
    </lineage>
</organism>
<proteinExistence type="inferred from homology"/>
<dbReference type="Proteomes" id="UP000536275">
    <property type="component" value="Unassembled WGS sequence"/>
</dbReference>
<dbReference type="GO" id="GO:0017183">
    <property type="term" value="P:protein histidyl modification to diphthamide"/>
    <property type="evidence" value="ECO:0007669"/>
    <property type="project" value="UniProtKB-UniPathway"/>
</dbReference>
<feature type="transmembrane region" description="Helical" evidence="14">
    <location>
        <begin position="88"/>
        <end position="104"/>
    </location>
</feature>
<dbReference type="GO" id="GO:0015204">
    <property type="term" value="F:urea transmembrane transporter activity"/>
    <property type="evidence" value="ECO:0007669"/>
    <property type="project" value="InterPro"/>
</dbReference>
<evidence type="ECO:0000256" key="8">
    <source>
        <dbReference type="ARBA" id="ARBA00022989"/>
    </source>
</evidence>
<dbReference type="Pfam" id="PF01866">
    <property type="entry name" value="Diphthamide_syn"/>
    <property type="match status" value="1"/>
</dbReference>
<evidence type="ECO:0000256" key="2">
    <source>
        <dbReference type="ARBA" id="ARBA00004141"/>
    </source>
</evidence>
<comment type="function">
    <text evidence="13">Required for the first step of diphthamide biosynthesis, a post-translational modification of histidine which occurs in elongation factor 2. DPH1 and DPH2 transfer a 3-amino-3-carboxypropyl (ACP) group from S-adenosyl-L-methionine (SAM) to a histidine residue, the reaction is assisted by a reduction system comprising DPH3 and a NADH-dependent reductase, predominantly CBR1. Facilitates the reduction of the catalytic iron-sulfur cluster found in the DPH1 subunit.</text>
</comment>
<dbReference type="InterPro" id="IPR001734">
    <property type="entry name" value="Na/solute_symporter"/>
</dbReference>
<feature type="transmembrane region" description="Helical" evidence="14">
    <location>
        <begin position="249"/>
        <end position="266"/>
    </location>
</feature>
<keyword evidence="10" id="KW-0411">Iron-sulfur</keyword>
<dbReference type="Gene3D" id="1.20.1730.10">
    <property type="entry name" value="Sodium/glucose cotransporter"/>
    <property type="match status" value="1"/>
</dbReference>
<dbReference type="InterPro" id="IPR016435">
    <property type="entry name" value="DPH1/DPH2"/>
</dbReference>
<dbReference type="UniPathway" id="UPA00559"/>
<evidence type="ECO:0000256" key="4">
    <source>
        <dbReference type="ARBA" id="ARBA00006179"/>
    </source>
</evidence>
<comment type="similarity">
    <text evidence="5">Belongs to the sodium:solute symporter (SSF) (TC 2.A.21) family.</text>
</comment>
<dbReference type="PROSITE" id="PS50283">
    <property type="entry name" value="NA_SOLUT_SYMP_3"/>
    <property type="match status" value="1"/>
</dbReference>
<dbReference type="AlphaFoldDB" id="A0A8H6C199"/>
<comment type="caution">
    <text evidence="15">The sequence shown here is derived from an EMBL/GenBank/DDBJ whole genome shotgun (WGS) entry which is preliminary data.</text>
</comment>
<dbReference type="GO" id="GO:0051536">
    <property type="term" value="F:iron-sulfur cluster binding"/>
    <property type="evidence" value="ECO:0007669"/>
    <property type="project" value="UniProtKB-KW"/>
</dbReference>
<evidence type="ECO:0000256" key="12">
    <source>
        <dbReference type="ARBA" id="ARBA00034128"/>
    </source>
</evidence>
<evidence type="ECO:0000256" key="14">
    <source>
        <dbReference type="SAM" id="Phobius"/>
    </source>
</evidence>
<reference evidence="15 16" key="1">
    <citation type="submission" date="2020-03" db="EMBL/GenBank/DDBJ databases">
        <title>FDA dAtabase for Regulatory Grade micrObial Sequences (FDA-ARGOS): Supporting development and validation of Infectious Disease Dx tests.</title>
        <authorList>
            <person name="Campos J."/>
            <person name="Goldberg B."/>
            <person name="Tallon L."/>
            <person name="Sadzewicz L."/>
            <person name="Vavikolanu K."/>
            <person name="Mehta A."/>
            <person name="Aluvathingal J."/>
            <person name="Nadendla S."/>
            <person name="Nandy P."/>
            <person name="Geyer C."/>
            <person name="Yan Y."/>
            <person name="Sichtig H."/>
        </authorList>
    </citation>
    <scope>NUCLEOTIDE SEQUENCE [LARGE SCALE GENOMIC DNA]</scope>
    <source>
        <strain evidence="15 16">FDAARGOS_656</strain>
    </source>
</reference>
<dbReference type="GO" id="GO:0005886">
    <property type="term" value="C:plasma membrane"/>
    <property type="evidence" value="ECO:0007669"/>
    <property type="project" value="TreeGrafter"/>
</dbReference>
<evidence type="ECO:0000313" key="16">
    <source>
        <dbReference type="Proteomes" id="UP000536275"/>
    </source>
</evidence>
<dbReference type="InterPro" id="IPR038377">
    <property type="entry name" value="Na/Glc_symporter_sf"/>
</dbReference>
<dbReference type="Pfam" id="PF00474">
    <property type="entry name" value="SSF"/>
    <property type="match status" value="1"/>
</dbReference>
<dbReference type="SFLD" id="SFLDF00408">
    <property type="entry name" value="Diphthamide_biosynthesis_famil"/>
    <property type="match status" value="1"/>
</dbReference>
<feature type="transmembrane region" description="Helical" evidence="14">
    <location>
        <begin position="197"/>
        <end position="214"/>
    </location>
</feature>
<dbReference type="PANTHER" id="PTHR46154">
    <property type="match status" value="1"/>
</dbReference>
<dbReference type="SFLD" id="SFLDS00032">
    <property type="entry name" value="Radical_SAM_3-amino-3-carboxyp"/>
    <property type="match status" value="1"/>
</dbReference>
<dbReference type="InterPro" id="IPR042265">
    <property type="entry name" value="DPH1/DPH2_3"/>
</dbReference>
<dbReference type="PANTHER" id="PTHR46154:SF2">
    <property type="entry name" value="SOLUTE SYMPORTER FAMILY TRANSPORTER (AFU_ORTHOLOGUE AFUA_6G03200)"/>
    <property type="match status" value="1"/>
</dbReference>
<dbReference type="NCBIfam" id="TIGR00272">
    <property type="entry name" value="DPH2"/>
    <property type="match status" value="1"/>
</dbReference>
<protein>
    <submittedName>
        <fullName evidence="15">Diphthamide biosynthesis protein 2</fullName>
    </submittedName>
</protein>
<keyword evidence="7" id="KW-0479">Metal-binding</keyword>
<evidence type="ECO:0000256" key="3">
    <source>
        <dbReference type="ARBA" id="ARBA00005156"/>
    </source>
</evidence>
<feature type="transmembrane region" description="Helical" evidence="14">
    <location>
        <begin position="49"/>
        <end position="68"/>
    </location>
</feature>
<gene>
    <name evidence="15" type="ORF">FOB64_002759</name>
</gene>
<feature type="transmembrane region" description="Helical" evidence="14">
    <location>
        <begin position="448"/>
        <end position="468"/>
    </location>
</feature>
<dbReference type="InterPro" id="IPR031155">
    <property type="entry name" value="DUR"/>
</dbReference>
<sequence length="1128" mass="123799">MEPSLSQGAGFGLIIGGGVFFAVVMNYVTHLQNKFSQYNSHKVDEFVSGSRRVGFGLLLAGILSSWTWSLTLLESAVKSYSMGFCGSYYYAIGGLLQVSIFSVISSKIKKNANLVTTFPEMGYFRFGVPGHLAFLWCGFVCNAIVSSCILLGGSAVLHAVTGVSQYASLFLIPFGVAVYVSFGGLRATFISDASHTFIILIFIIVFMFEVYVSNDKIGSAQKMWELLESLPPVENNYQGSYLTFRSEQGAIFAVISVITGIGLVVADQAYLQRAVAADPRITSRAYFFAALCWFVIPFAMGASLGLGARALSVYPDFPKLTDFEVGEGLPAAAAATYLMGKTGSAMIIVMIFFSVTSSYAGELIATSTLVSYDIYKRYINPTATPPQVVKVAKYSVFGWAIFSSCLASIFYGAAKISMGWLFNFLGCATASGVFPIALAFTWKDLNQAGAVGGSVGGMVLAFIVWLITCKTYTGSITVDNLSNQWVSFAGNVTALVMGGVISIVLSLIWPANFDFDNTRNKTSLAEQNTELIKQESSGTTKLDETKDQNVEIETEIANSDLDMDLNAEIDHKHLDQQFKKYTILVIVLAIIFVFIIPVPLGEISIKSSSATTMTSETVIAPSLSTAQNDGTFTYDKVKSTAKERKHLNLKNPSDANEIKSKIWNYYSLSELIQYLGQKENDDFKYKRITLQFPDNLICDSATIVHELQRELNIVPQANQDTGESNTAQRVWILADTSYSACCVDEVAAEHVRSDLVVHFGDACLNEIDKLQAVFVLGKPTLDVDAIVKQIKTAYSTEQKVVLMSDAPHTYLLPEIAKQLPDYDILIADLPKTSRAKIIGYTPPPTGHKKFNRVFNTDTVEFGEYELFHITSPESPRLLQLTTNFASVTTYDPISGTVSTGPFPNLMRRYKYVHQARMAGTVGILVNTLSLANTKVLLNTIKEEIKEAGKKHYIFVVGKPNVAKLANFESVDIWCILGCDHQGIIIDQINEYYKPIVTPYELLLGLSDELSWTGKWVVDTKNEDPDTDEDLPPVFDPVTGRYVSTSKPLRQINHLMVTSSEQGGVDDHDNQLVKRFSNAVAIKGTVSTSAIHLQNRHWTGLGSDYTEDENATGALVEDGRKGIARGYDI</sequence>
<dbReference type="CDD" id="cd11476">
    <property type="entry name" value="SLC5sbd_DUR3"/>
    <property type="match status" value="1"/>
</dbReference>
<name>A0A8H6C199_CANAX</name>
<feature type="transmembrane region" description="Helical" evidence="14">
    <location>
        <begin position="6"/>
        <end position="28"/>
    </location>
</feature>
<dbReference type="SFLD" id="SFLDG01121">
    <property type="entry name" value="Diphthamide_biosynthesis"/>
    <property type="match status" value="1"/>
</dbReference>
<dbReference type="NCBIfam" id="TIGR00322">
    <property type="entry name" value="diphth2_R"/>
    <property type="match status" value="1"/>
</dbReference>
<dbReference type="GO" id="GO:0046872">
    <property type="term" value="F:metal ion binding"/>
    <property type="evidence" value="ECO:0007669"/>
    <property type="project" value="UniProtKB-KW"/>
</dbReference>
<dbReference type="FunFam" id="1.20.1730.10:FF:000044">
    <property type="entry name" value="Urea transporter/permease, putative"/>
    <property type="match status" value="1"/>
</dbReference>
<dbReference type="GO" id="GO:0090560">
    <property type="term" value="F:2-(3-amino-3-carboxypropyl)histidine synthase activity"/>
    <property type="evidence" value="ECO:0007669"/>
    <property type="project" value="InterPro"/>
</dbReference>
<feature type="transmembrane region" description="Helical" evidence="14">
    <location>
        <begin position="420"/>
        <end position="441"/>
    </location>
</feature>
<dbReference type="FunFam" id="3.40.50.11860:FF:000001">
    <property type="entry name" value="2-(3-amino-3-carboxypropyl)histidine synthase subunit 2"/>
    <property type="match status" value="1"/>
</dbReference>
<accession>A0A8H6C199</accession>